<dbReference type="Pfam" id="PF00069">
    <property type="entry name" value="Pkinase"/>
    <property type="match status" value="1"/>
</dbReference>
<dbReference type="InterPro" id="IPR008271">
    <property type="entry name" value="Ser/Thr_kinase_AS"/>
</dbReference>
<proteinExistence type="predicted"/>
<name>A0ABR2KB84_9EUKA</name>
<dbReference type="SUPFAM" id="SSF56112">
    <property type="entry name" value="Protein kinase-like (PK-like)"/>
    <property type="match status" value="1"/>
</dbReference>
<dbReference type="Proteomes" id="UP001470230">
    <property type="component" value="Unassembled WGS sequence"/>
</dbReference>
<organism evidence="2 3">
    <name type="scientific">Tritrichomonas musculus</name>
    <dbReference type="NCBI Taxonomy" id="1915356"/>
    <lineage>
        <taxon>Eukaryota</taxon>
        <taxon>Metamonada</taxon>
        <taxon>Parabasalia</taxon>
        <taxon>Tritrichomonadida</taxon>
        <taxon>Tritrichomonadidae</taxon>
        <taxon>Tritrichomonas</taxon>
    </lineage>
</organism>
<protein>
    <recommendedName>
        <fullName evidence="1">Protein kinase domain-containing protein</fullName>
    </recommendedName>
</protein>
<dbReference type="PROSITE" id="PS00108">
    <property type="entry name" value="PROTEIN_KINASE_ST"/>
    <property type="match status" value="1"/>
</dbReference>
<evidence type="ECO:0000313" key="3">
    <source>
        <dbReference type="Proteomes" id="UP001470230"/>
    </source>
</evidence>
<dbReference type="InterPro" id="IPR011009">
    <property type="entry name" value="Kinase-like_dom_sf"/>
</dbReference>
<reference evidence="2 3" key="1">
    <citation type="submission" date="2024-04" db="EMBL/GenBank/DDBJ databases">
        <title>Tritrichomonas musculus Genome.</title>
        <authorList>
            <person name="Alves-Ferreira E."/>
            <person name="Grigg M."/>
            <person name="Lorenzi H."/>
            <person name="Galac M."/>
        </authorList>
    </citation>
    <scope>NUCLEOTIDE SEQUENCE [LARGE SCALE GENOMIC DNA]</scope>
    <source>
        <strain evidence="2 3">EAF2021</strain>
    </source>
</reference>
<keyword evidence="3" id="KW-1185">Reference proteome</keyword>
<evidence type="ECO:0000259" key="1">
    <source>
        <dbReference type="PROSITE" id="PS50011"/>
    </source>
</evidence>
<comment type="caution">
    <text evidence="2">The sequence shown here is derived from an EMBL/GenBank/DDBJ whole genome shotgun (WGS) entry which is preliminary data.</text>
</comment>
<feature type="domain" description="Protein kinase" evidence="1">
    <location>
        <begin position="1"/>
        <end position="102"/>
    </location>
</feature>
<dbReference type="EMBL" id="JAPFFF010000006">
    <property type="protein sequence ID" value="KAK8888021.1"/>
    <property type="molecule type" value="Genomic_DNA"/>
</dbReference>
<sequence length="102" mass="12285">MFIIEYLQVELFIYRDLKPDNFIVDEEKRVILIDFDRMIGISEQQKPEKESTKDLYNLYQVTEIKNGTVKKYTYEEDVYSLGLLITMKENVFQEISTNRFII</sequence>
<dbReference type="Gene3D" id="1.10.510.10">
    <property type="entry name" value="Transferase(Phosphotransferase) domain 1"/>
    <property type="match status" value="1"/>
</dbReference>
<dbReference type="PROSITE" id="PS50011">
    <property type="entry name" value="PROTEIN_KINASE_DOM"/>
    <property type="match status" value="1"/>
</dbReference>
<gene>
    <name evidence="2" type="ORF">M9Y10_039081</name>
</gene>
<dbReference type="InterPro" id="IPR000719">
    <property type="entry name" value="Prot_kinase_dom"/>
</dbReference>
<accession>A0ABR2KB84</accession>
<evidence type="ECO:0000313" key="2">
    <source>
        <dbReference type="EMBL" id="KAK8888021.1"/>
    </source>
</evidence>